<dbReference type="EMBL" id="CP151406">
    <property type="protein sequence ID" value="WZJ20926.1"/>
    <property type="molecule type" value="Genomic_DNA"/>
</dbReference>
<evidence type="ECO:0000256" key="1">
    <source>
        <dbReference type="SAM" id="SignalP"/>
    </source>
</evidence>
<proteinExistence type="predicted"/>
<dbReference type="PROSITE" id="PS51257">
    <property type="entry name" value="PROKAR_LIPOPROTEIN"/>
    <property type="match status" value="1"/>
</dbReference>
<name>A0ABZ2XEG5_9RHOO</name>
<feature type="signal peptide" evidence="1">
    <location>
        <begin position="1"/>
        <end position="26"/>
    </location>
</feature>
<keyword evidence="1" id="KW-0732">Signal</keyword>
<evidence type="ECO:0000313" key="3">
    <source>
        <dbReference type="Proteomes" id="UP001479520"/>
    </source>
</evidence>
<keyword evidence="3" id="KW-1185">Reference proteome</keyword>
<reference evidence="2 3" key="1">
    <citation type="submission" date="2024-04" db="EMBL/GenBank/DDBJ databases">
        <title>Dissimilatory iodate-reducing microorganisms contribute to the enrichment of iodine in groundwater.</title>
        <authorList>
            <person name="Jiang Z."/>
        </authorList>
    </citation>
    <scope>NUCLEOTIDE SEQUENCE [LARGE SCALE GENOMIC DNA]</scope>
    <source>
        <strain evidence="2 3">NCP973</strain>
    </source>
</reference>
<sequence>MSKIPTRVAACALFTAAACFSPLALAHGNHTHGHGNVQVSVDGTALTVRLDVPLEAYLGYDYPPRNEKQQQVWQAFVERVADPLRFVEPPAEAQCKLSGSRTEPALGEVDPKVDIANLVHEIRFECAQPEALKSLSFSAFRDHPGLKQLRVRLESAGAKKTQTIRPRFPALVF</sequence>
<evidence type="ECO:0000313" key="2">
    <source>
        <dbReference type="EMBL" id="WZJ20926.1"/>
    </source>
</evidence>
<dbReference type="RefSeq" id="WP_081700152.1">
    <property type="nucleotide sequence ID" value="NZ_CP151406.1"/>
</dbReference>
<organism evidence="2 3">
    <name type="scientific">Azonexus hydrophilus</name>
    <dbReference type="NCBI Taxonomy" id="418702"/>
    <lineage>
        <taxon>Bacteria</taxon>
        <taxon>Pseudomonadati</taxon>
        <taxon>Pseudomonadota</taxon>
        <taxon>Betaproteobacteria</taxon>
        <taxon>Rhodocyclales</taxon>
        <taxon>Azonexaceae</taxon>
        <taxon>Azonexus</taxon>
    </lineage>
</organism>
<gene>
    <name evidence="2" type="ORF">AADV58_13375</name>
</gene>
<dbReference type="Proteomes" id="UP001479520">
    <property type="component" value="Chromosome"/>
</dbReference>
<dbReference type="InterPro" id="IPR021253">
    <property type="entry name" value="ZrgA-like"/>
</dbReference>
<protein>
    <submittedName>
        <fullName evidence="2">DUF2796 domain-containing protein</fullName>
    </submittedName>
</protein>
<dbReference type="Pfam" id="PF10986">
    <property type="entry name" value="ZrgA"/>
    <property type="match status" value="1"/>
</dbReference>
<feature type="chain" id="PRO_5046842924" evidence="1">
    <location>
        <begin position="27"/>
        <end position="173"/>
    </location>
</feature>
<accession>A0ABZ2XEG5</accession>